<dbReference type="Gene3D" id="3.40.50.10140">
    <property type="entry name" value="Toll/interleukin-1 receptor homology (TIR) domain"/>
    <property type="match status" value="1"/>
</dbReference>
<evidence type="ECO:0000313" key="3">
    <source>
        <dbReference type="Proteomes" id="UP000282028"/>
    </source>
</evidence>
<evidence type="ECO:0000313" key="2">
    <source>
        <dbReference type="EMBL" id="RNB67716.1"/>
    </source>
</evidence>
<organism evidence="2 3">
    <name type="scientific">Brevibacillus invocatus</name>
    <dbReference type="NCBI Taxonomy" id="173959"/>
    <lineage>
        <taxon>Bacteria</taxon>
        <taxon>Bacillati</taxon>
        <taxon>Bacillota</taxon>
        <taxon>Bacilli</taxon>
        <taxon>Bacillales</taxon>
        <taxon>Paenibacillaceae</taxon>
        <taxon>Brevibacillus</taxon>
    </lineage>
</organism>
<dbReference type="InterPro" id="IPR035897">
    <property type="entry name" value="Toll_tir_struct_dom_sf"/>
</dbReference>
<feature type="domain" description="Thoeris protein ThsB TIR-like" evidence="1">
    <location>
        <begin position="6"/>
        <end position="125"/>
    </location>
</feature>
<sequence length="224" mass="26175">MGRKIFISYKYSDSSVYPLNGNYSTTVRHYVDELQSKLKEEDHINKGEADGEDLSDFKDDTIWTSLKDKIFDSSITLVFISKNMKSIFTSEEDQWIPWEISYSLKELTRNGKTSRTNALLAVVLPDQYNSYEYFIQDNSCPYCKCRTLKTNTLFTILRENMFNIKSPTYNDCSNHSEGNKIYIGESSYIRSVKWSDFIDNIDGYLQIAYNINENIDEYNIRKSV</sequence>
<reference evidence="2 3" key="1">
    <citation type="submission" date="2018-10" db="EMBL/GenBank/DDBJ databases">
        <title>Phylogenomics of Brevibacillus.</title>
        <authorList>
            <person name="Dunlap C."/>
        </authorList>
    </citation>
    <scope>NUCLEOTIDE SEQUENCE [LARGE SCALE GENOMIC DNA]</scope>
    <source>
        <strain evidence="2 3">JCM 12215</strain>
    </source>
</reference>
<dbReference type="Pfam" id="PF08937">
    <property type="entry name" value="ThsB_TIR"/>
    <property type="match status" value="1"/>
</dbReference>
<protein>
    <recommendedName>
        <fullName evidence="1">Thoeris protein ThsB TIR-like domain-containing protein</fullName>
    </recommendedName>
</protein>
<dbReference type="OrthoDB" id="9798540at2"/>
<proteinExistence type="predicted"/>
<accession>A0A3M8BWE0</accession>
<gene>
    <name evidence="2" type="ORF">EDM52_22050</name>
</gene>
<dbReference type="Proteomes" id="UP000282028">
    <property type="component" value="Unassembled WGS sequence"/>
</dbReference>
<keyword evidence="3" id="KW-1185">Reference proteome</keyword>
<dbReference type="AlphaFoldDB" id="A0A3M8BWE0"/>
<dbReference type="RefSeq" id="WP_122911083.1">
    <property type="nucleotide sequence ID" value="NZ_CBCSBE010000017.1"/>
</dbReference>
<dbReference type="InterPro" id="IPR015032">
    <property type="entry name" value="ThsB__TIR-like_domain"/>
</dbReference>
<evidence type="ECO:0000259" key="1">
    <source>
        <dbReference type="Pfam" id="PF08937"/>
    </source>
</evidence>
<dbReference type="EMBL" id="RHHR01000050">
    <property type="protein sequence ID" value="RNB67716.1"/>
    <property type="molecule type" value="Genomic_DNA"/>
</dbReference>
<name>A0A3M8BWE0_9BACL</name>
<comment type="caution">
    <text evidence="2">The sequence shown here is derived from an EMBL/GenBank/DDBJ whole genome shotgun (WGS) entry which is preliminary data.</text>
</comment>